<organism evidence="2 3">
    <name type="scientific">Pontibacter diazotrophicus</name>
    <dbReference type="NCBI Taxonomy" id="1400979"/>
    <lineage>
        <taxon>Bacteria</taxon>
        <taxon>Pseudomonadati</taxon>
        <taxon>Bacteroidota</taxon>
        <taxon>Cytophagia</taxon>
        <taxon>Cytophagales</taxon>
        <taxon>Hymenobacteraceae</taxon>
        <taxon>Pontibacter</taxon>
    </lineage>
</organism>
<keyword evidence="1" id="KW-0472">Membrane</keyword>
<dbReference type="InterPro" id="IPR022134">
    <property type="entry name" value="DUF3667"/>
</dbReference>
<evidence type="ECO:0000313" key="3">
    <source>
        <dbReference type="Proteomes" id="UP000256708"/>
    </source>
</evidence>
<sequence>MQRDVRKNRRKFTQCPNCGYSFEEVNNYCPNCGQENHDLNVPVKHLIVEFLEGTIHYDTKTWRTIKYLLFRPGLLTEKFNIGQRAAYVPPFRLYVFVSIVFFFVLALSTNAPGVGTDQKEVQVTVPGVHIEDPLTDSVLYTSEPAVVTSEAQAIAVSDSALQAIEDPTFKTAMTRLVSFSKGGEQAKQKLLKNTSFMMFILMPFFAYLLYLFYYKQRRNYVEHLMFSIHLHTFFFVIIIIATSLALVFSGLDLEGWVVVLMLVYLFFALKQVYKQSYGQTLLKLIPLSFLYCLTLAIFLLGTLAVSVMMS</sequence>
<protein>
    <submittedName>
        <fullName evidence="2">DUF3667 domain-containing protein</fullName>
    </submittedName>
</protein>
<feature type="transmembrane region" description="Helical" evidence="1">
    <location>
        <begin position="93"/>
        <end position="111"/>
    </location>
</feature>
<feature type="transmembrane region" description="Helical" evidence="1">
    <location>
        <begin position="285"/>
        <end position="309"/>
    </location>
</feature>
<feature type="transmembrane region" description="Helical" evidence="1">
    <location>
        <begin position="255"/>
        <end position="273"/>
    </location>
</feature>
<keyword evidence="3" id="KW-1185">Reference proteome</keyword>
<accession>A0A3D8L5P3</accession>
<keyword evidence="1" id="KW-1133">Transmembrane helix</keyword>
<name>A0A3D8L5P3_9BACT</name>
<keyword evidence="1" id="KW-0812">Transmembrane</keyword>
<dbReference type="Pfam" id="PF12412">
    <property type="entry name" value="DUF3667"/>
    <property type="match status" value="1"/>
</dbReference>
<dbReference type="AlphaFoldDB" id="A0A3D8L5P3"/>
<reference evidence="3" key="1">
    <citation type="submission" date="2018-08" db="EMBL/GenBank/DDBJ databases">
        <authorList>
            <person name="Liu Z.-W."/>
            <person name="Du Z.-J."/>
        </authorList>
    </citation>
    <scope>NUCLEOTIDE SEQUENCE [LARGE SCALE GENOMIC DNA]</scope>
    <source>
        <strain evidence="3">H4X</strain>
    </source>
</reference>
<evidence type="ECO:0000313" key="2">
    <source>
        <dbReference type="EMBL" id="RDV12603.1"/>
    </source>
</evidence>
<feature type="transmembrane region" description="Helical" evidence="1">
    <location>
        <begin position="226"/>
        <end position="249"/>
    </location>
</feature>
<dbReference type="Proteomes" id="UP000256708">
    <property type="component" value="Unassembled WGS sequence"/>
</dbReference>
<feature type="transmembrane region" description="Helical" evidence="1">
    <location>
        <begin position="196"/>
        <end position="214"/>
    </location>
</feature>
<comment type="caution">
    <text evidence="2">The sequence shown here is derived from an EMBL/GenBank/DDBJ whole genome shotgun (WGS) entry which is preliminary data.</text>
</comment>
<proteinExistence type="predicted"/>
<gene>
    <name evidence="2" type="ORF">DXT99_22725</name>
</gene>
<dbReference type="EMBL" id="QRGR01000034">
    <property type="protein sequence ID" value="RDV12603.1"/>
    <property type="molecule type" value="Genomic_DNA"/>
</dbReference>
<evidence type="ECO:0000256" key="1">
    <source>
        <dbReference type="SAM" id="Phobius"/>
    </source>
</evidence>
<dbReference type="OrthoDB" id="7446256at2"/>